<evidence type="ECO:0000256" key="4">
    <source>
        <dbReference type="ARBA" id="ARBA00022692"/>
    </source>
</evidence>
<keyword evidence="6 7" id="KW-0472">Membrane</keyword>
<dbReference type="PANTHER" id="PTHR42709:SF6">
    <property type="entry name" value="UNDECAPRENYL PHOSPHATE TRANSPORTER A"/>
    <property type="match status" value="1"/>
</dbReference>
<keyword evidence="5 7" id="KW-1133">Transmembrane helix</keyword>
<keyword evidence="4 7" id="KW-0812">Transmembrane</keyword>
<dbReference type="KEGG" id="spue:AB5L97_02975"/>
<accession>A0AB39L4S7</accession>
<feature type="domain" description="VTT" evidence="8">
    <location>
        <begin position="24"/>
        <end position="149"/>
    </location>
</feature>
<evidence type="ECO:0000256" key="2">
    <source>
        <dbReference type="ARBA" id="ARBA00010792"/>
    </source>
</evidence>
<dbReference type="EMBL" id="CP163302">
    <property type="protein sequence ID" value="XDP46001.1"/>
    <property type="molecule type" value="Genomic_DNA"/>
</dbReference>
<dbReference type="RefSeq" id="WP_369046397.1">
    <property type="nucleotide sequence ID" value="NZ_CP163302.1"/>
</dbReference>
<dbReference type="AlphaFoldDB" id="A0AB39L4S7"/>
<gene>
    <name evidence="9" type="ORF">AB5L97_02975</name>
</gene>
<organism evidence="9">
    <name type="scientific">Sinomonas puerhi</name>
    <dbReference type="NCBI Taxonomy" id="3238584"/>
    <lineage>
        <taxon>Bacteria</taxon>
        <taxon>Bacillati</taxon>
        <taxon>Actinomycetota</taxon>
        <taxon>Actinomycetes</taxon>
        <taxon>Micrococcales</taxon>
        <taxon>Micrococcaceae</taxon>
        <taxon>Sinomonas</taxon>
    </lineage>
</organism>
<comment type="subcellular location">
    <subcellularLocation>
        <location evidence="1">Cell membrane</location>
        <topology evidence="1">Multi-pass membrane protein</topology>
    </subcellularLocation>
</comment>
<feature type="transmembrane region" description="Helical" evidence="7">
    <location>
        <begin position="158"/>
        <end position="182"/>
    </location>
</feature>
<dbReference type="GO" id="GO:0005886">
    <property type="term" value="C:plasma membrane"/>
    <property type="evidence" value="ECO:0007669"/>
    <property type="project" value="UniProtKB-SubCell"/>
</dbReference>
<feature type="transmembrane region" description="Helical" evidence="7">
    <location>
        <begin position="130"/>
        <end position="152"/>
    </location>
</feature>
<evidence type="ECO:0000256" key="6">
    <source>
        <dbReference type="ARBA" id="ARBA00023136"/>
    </source>
</evidence>
<dbReference type="InterPro" id="IPR051311">
    <property type="entry name" value="DedA_domain"/>
</dbReference>
<name>A0AB39L4S7_9MICC</name>
<comment type="similarity">
    <text evidence="2">Belongs to the DedA family.</text>
</comment>
<feature type="transmembrane region" description="Helical" evidence="7">
    <location>
        <begin position="44"/>
        <end position="66"/>
    </location>
</feature>
<reference evidence="9" key="1">
    <citation type="submission" date="2024-07" db="EMBL/GenBank/DDBJ databases">
        <authorList>
            <person name="fu j."/>
        </authorList>
    </citation>
    <scope>NUCLEOTIDE SEQUENCE</scope>
    <source>
        <strain evidence="9">P10A9</strain>
    </source>
</reference>
<dbReference type="PANTHER" id="PTHR42709">
    <property type="entry name" value="ALKALINE PHOSPHATASE LIKE PROTEIN"/>
    <property type="match status" value="1"/>
</dbReference>
<protein>
    <submittedName>
        <fullName evidence="9">DedA family protein</fullName>
    </submittedName>
</protein>
<keyword evidence="3" id="KW-1003">Cell membrane</keyword>
<proteinExistence type="inferred from homology"/>
<evidence type="ECO:0000256" key="7">
    <source>
        <dbReference type="SAM" id="Phobius"/>
    </source>
</evidence>
<evidence type="ECO:0000313" key="9">
    <source>
        <dbReference type="EMBL" id="XDP46001.1"/>
    </source>
</evidence>
<sequence>MTGWAALVLGLVPIVAADVFFPLVPAEVAVATAGALASEGKVDLGSVIALSALGSWVGDVVLFLLVRHSLSRLVDRWRWGGKLHAGTREALEQLGRLGAFVAIAGTGFLPGGRLASTATAGMSQVSGRGFVVSDAIGGLAWSAWMAGIGFVTNSTTDLPFWAAALISAGASFSLASALATILARRRRTSAAADPEHRVIGP</sequence>
<dbReference type="Pfam" id="PF09335">
    <property type="entry name" value="VTT_dom"/>
    <property type="match status" value="1"/>
</dbReference>
<evidence type="ECO:0000259" key="8">
    <source>
        <dbReference type="Pfam" id="PF09335"/>
    </source>
</evidence>
<evidence type="ECO:0000256" key="5">
    <source>
        <dbReference type="ARBA" id="ARBA00022989"/>
    </source>
</evidence>
<evidence type="ECO:0000256" key="3">
    <source>
        <dbReference type="ARBA" id="ARBA00022475"/>
    </source>
</evidence>
<evidence type="ECO:0000256" key="1">
    <source>
        <dbReference type="ARBA" id="ARBA00004651"/>
    </source>
</evidence>
<dbReference type="InterPro" id="IPR032816">
    <property type="entry name" value="VTT_dom"/>
</dbReference>